<dbReference type="GO" id="GO:0005886">
    <property type="term" value="C:plasma membrane"/>
    <property type="evidence" value="ECO:0007669"/>
    <property type="project" value="UniProtKB-SubCell"/>
</dbReference>
<keyword evidence="8 9" id="KW-0472">Membrane</keyword>
<keyword evidence="11" id="KW-1185">Reference proteome</keyword>
<sequence>MENLHSLVTQLDSIVWGPFMLVLLIGTGILLTVRLKFIQVLMLPKALKLIFKTVNANKAEGDITPFQALTTALSATIGTGNIAGVATAIATGGPGAIFWMWLSAFFGMATKYAEAVLAVTFRRKLEDGTSIGGPMYYLKEGLQVKWLGALLGILFAIFGIVASFGIGSMVQSHSVALAVNDAFNLPKGVTGFVMMILTALVIIGGIKRIGKVTEKIVPFMAVFYFVFAIIVIFINIDQFLNVLALIFKSAFSPVAAVGGFAGAAVRDAIRYGVARGVFSNEAGLGSAPIAHAAAQTDNAVRQGLVAMTGVFFDTIIICSLTAFVILLTGVWDNGKTSTELTAAAFATVFGGSGKTFLAIALIFFAYSTILGWSYYGEQCAKFLFGYKFSYFYKVIYCLSVFYGALRKTDFVWDMADLFNGMMAIPNLIGLLLLSGLLVKVTKDKMSDV</sequence>
<evidence type="ECO:0000256" key="9">
    <source>
        <dbReference type="RuleBase" id="RU363064"/>
    </source>
</evidence>
<feature type="transmembrane region" description="Helical" evidence="9">
    <location>
        <begin position="388"/>
        <end position="405"/>
    </location>
</feature>
<comment type="similarity">
    <text evidence="2 9">Belongs to the alanine or glycine:cation symporter (AGCS) (TC 2.A.25) family.</text>
</comment>
<organism evidence="10 11">
    <name type="scientific">Deferribacter autotrophicus</name>
    <dbReference type="NCBI Taxonomy" id="500465"/>
    <lineage>
        <taxon>Bacteria</taxon>
        <taxon>Pseudomonadati</taxon>
        <taxon>Deferribacterota</taxon>
        <taxon>Deferribacteres</taxon>
        <taxon>Deferribacterales</taxon>
        <taxon>Deferribacteraceae</taxon>
        <taxon>Deferribacter</taxon>
    </lineage>
</organism>
<dbReference type="PRINTS" id="PR00175">
    <property type="entry name" value="NAALASMPORT"/>
</dbReference>
<evidence type="ECO:0000256" key="1">
    <source>
        <dbReference type="ARBA" id="ARBA00004651"/>
    </source>
</evidence>
<dbReference type="PANTHER" id="PTHR30330">
    <property type="entry name" value="AGSS FAMILY TRANSPORTER, SODIUM-ALANINE"/>
    <property type="match status" value="1"/>
</dbReference>
<evidence type="ECO:0000256" key="6">
    <source>
        <dbReference type="ARBA" id="ARBA00022847"/>
    </source>
</evidence>
<feature type="transmembrane region" description="Helical" evidence="9">
    <location>
        <begin position="14"/>
        <end position="33"/>
    </location>
</feature>
<accession>A0A5A8F560</accession>
<dbReference type="NCBIfam" id="TIGR00835">
    <property type="entry name" value="agcS"/>
    <property type="match status" value="1"/>
</dbReference>
<feature type="transmembrane region" description="Helical" evidence="9">
    <location>
        <begin position="310"/>
        <end position="331"/>
    </location>
</feature>
<evidence type="ECO:0000256" key="8">
    <source>
        <dbReference type="ARBA" id="ARBA00023136"/>
    </source>
</evidence>
<dbReference type="PROSITE" id="PS00873">
    <property type="entry name" value="NA_ALANINE_SYMP"/>
    <property type="match status" value="1"/>
</dbReference>
<feature type="transmembrane region" description="Helical" evidence="9">
    <location>
        <begin position="146"/>
        <end position="169"/>
    </location>
</feature>
<gene>
    <name evidence="10" type="ORF">FHQ18_02010</name>
</gene>
<dbReference type="EMBL" id="VFJB01000002">
    <property type="protein sequence ID" value="KAA0259249.1"/>
    <property type="molecule type" value="Genomic_DNA"/>
</dbReference>
<comment type="caution">
    <text evidence="10">The sequence shown here is derived from an EMBL/GenBank/DDBJ whole genome shotgun (WGS) entry which is preliminary data.</text>
</comment>
<feature type="transmembrane region" description="Helical" evidence="9">
    <location>
        <begin position="216"/>
        <end position="236"/>
    </location>
</feature>
<feature type="transmembrane region" description="Helical" evidence="9">
    <location>
        <begin position="417"/>
        <end position="438"/>
    </location>
</feature>
<feature type="transmembrane region" description="Helical" evidence="9">
    <location>
        <begin position="189"/>
        <end position="209"/>
    </location>
</feature>
<dbReference type="PANTHER" id="PTHR30330:SF3">
    <property type="entry name" value="TRANSCRIPTIONAL REGULATOR, LRP FAMILY"/>
    <property type="match status" value="1"/>
</dbReference>
<name>A0A5A8F560_9BACT</name>
<comment type="subcellular location">
    <subcellularLocation>
        <location evidence="1 9">Cell membrane</location>
        <topology evidence="1 9">Multi-pass membrane protein</topology>
    </subcellularLocation>
</comment>
<evidence type="ECO:0000256" key="7">
    <source>
        <dbReference type="ARBA" id="ARBA00022989"/>
    </source>
</evidence>
<evidence type="ECO:0000313" key="11">
    <source>
        <dbReference type="Proteomes" id="UP000322876"/>
    </source>
</evidence>
<keyword evidence="4 9" id="KW-1003">Cell membrane</keyword>
<dbReference type="FunFam" id="1.20.1740.10:FF:000004">
    <property type="entry name" value="Sodium:alanine symporter family protein"/>
    <property type="match status" value="1"/>
</dbReference>
<dbReference type="RefSeq" id="WP_149265504.1">
    <property type="nucleotide sequence ID" value="NZ_VFJB01000002.1"/>
</dbReference>
<reference evidence="10 11" key="1">
    <citation type="submission" date="2019-06" db="EMBL/GenBank/DDBJ databases">
        <title>Genomic insights into carbon and energy metabolism of Deferribacter autotrophicus revealed new metabolic traits in the phylum Deferribacteres.</title>
        <authorList>
            <person name="Slobodkin A.I."/>
            <person name="Slobodkina G.B."/>
            <person name="Allioux M."/>
            <person name="Alain K."/>
            <person name="Jebbar M."/>
            <person name="Shadrin V."/>
            <person name="Kublanov I.V."/>
            <person name="Toshchakov S.V."/>
            <person name="Bonch-Osmolovskaya E.A."/>
        </authorList>
    </citation>
    <scope>NUCLEOTIDE SEQUENCE [LARGE SCALE GENOMIC DNA]</scope>
    <source>
        <strain evidence="10 11">SL50</strain>
    </source>
</reference>
<keyword evidence="6 9" id="KW-0769">Symport</keyword>
<dbReference type="Proteomes" id="UP000322876">
    <property type="component" value="Unassembled WGS sequence"/>
</dbReference>
<protein>
    <submittedName>
        <fullName evidence="10">Sodium:alanine symporter family protein</fullName>
    </submittedName>
</protein>
<dbReference type="InterPro" id="IPR001463">
    <property type="entry name" value="Na/Ala_symport"/>
</dbReference>
<evidence type="ECO:0000256" key="3">
    <source>
        <dbReference type="ARBA" id="ARBA00022448"/>
    </source>
</evidence>
<evidence type="ECO:0000256" key="5">
    <source>
        <dbReference type="ARBA" id="ARBA00022692"/>
    </source>
</evidence>
<keyword evidence="7 9" id="KW-1133">Transmembrane helix</keyword>
<feature type="transmembrane region" description="Helical" evidence="9">
    <location>
        <begin position="242"/>
        <end position="265"/>
    </location>
</feature>
<dbReference type="Gene3D" id="1.20.1740.10">
    <property type="entry name" value="Amino acid/polyamine transporter I"/>
    <property type="match status" value="1"/>
</dbReference>
<evidence type="ECO:0000313" key="10">
    <source>
        <dbReference type="EMBL" id="KAA0259249.1"/>
    </source>
</evidence>
<keyword evidence="5 9" id="KW-0812">Transmembrane</keyword>
<dbReference type="AlphaFoldDB" id="A0A5A8F560"/>
<dbReference type="Pfam" id="PF01235">
    <property type="entry name" value="Na_Ala_symp"/>
    <property type="match status" value="1"/>
</dbReference>
<proteinExistence type="inferred from homology"/>
<dbReference type="OrthoDB" id="9806926at2"/>
<keyword evidence="3 9" id="KW-0813">Transport</keyword>
<evidence type="ECO:0000256" key="4">
    <source>
        <dbReference type="ARBA" id="ARBA00022475"/>
    </source>
</evidence>
<feature type="transmembrane region" description="Helical" evidence="9">
    <location>
        <begin position="356"/>
        <end position="376"/>
    </location>
</feature>
<evidence type="ECO:0000256" key="2">
    <source>
        <dbReference type="ARBA" id="ARBA00009261"/>
    </source>
</evidence>
<dbReference type="GO" id="GO:0005283">
    <property type="term" value="F:amino acid:sodium symporter activity"/>
    <property type="evidence" value="ECO:0007669"/>
    <property type="project" value="InterPro"/>
</dbReference>